<dbReference type="HOGENOM" id="CLU_1116242_0_0_1"/>
<proteinExistence type="predicted"/>
<dbReference type="GO" id="GO:0016020">
    <property type="term" value="C:membrane"/>
    <property type="evidence" value="ECO:0007669"/>
    <property type="project" value="UniProtKB-SubCell"/>
</dbReference>
<accession>U9TKY2</accession>
<protein>
    <recommendedName>
        <fullName evidence="5">Ion transport domain-containing protein</fullName>
    </recommendedName>
</protein>
<comment type="subcellular location">
    <subcellularLocation>
        <location evidence="1">Membrane</location>
        <topology evidence="1">Multi-pass membrane protein</topology>
    </subcellularLocation>
</comment>
<keyword evidence="3" id="KW-1133">Transmembrane helix</keyword>
<dbReference type="Pfam" id="PF00520">
    <property type="entry name" value="Ion_trans"/>
    <property type="match status" value="1"/>
</dbReference>
<dbReference type="GO" id="GO:0005216">
    <property type="term" value="F:monoatomic ion channel activity"/>
    <property type="evidence" value="ECO:0007669"/>
    <property type="project" value="InterPro"/>
</dbReference>
<evidence type="ECO:0000256" key="3">
    <source>
        <dbReference type="ARBA" id="ARBA00022989"/>
    </source>
</evidence>
<dbReference type="EMBL" id="KI288789">
    <property type="protein sequence ID" value="ESA08815.1"/>
    <property type="molecule type" value="Genomic_DNA"/>
</dbReference>
<evidence type="ECO:0000259" key="5">
    <source>
        <dbReference type="Pfam" id="PF00520"/>
    </source>
</evidence>
<evidence type="ECO:0000313" key="6">
    <source>
        <dbReference type="EMBL" id="ESA08815.1"/>
    </source>
</evidence>
<organism evidence="6">
    <name type="scientific">Rhizophagus irregularis (strain DAOM 181602 / DAOM 197198 / MUCL 43194)</name>
    <name type="common">Arbuscular mycorrhizal fungus</name>
    <name type="synonym">Glomus intraradices</name>
    <dbReference type="NCBI Taxonomy" id="747089"/>
    <lineage>
        <taxon>Eukaryota</taxon>
        <taxon>Fungi</taxon>
        <taxon>Fungi incertae sedis</taxon>
        <taxon>Mucoromycota</taxon>
        <taxon>Glomeromycotina</taxon>
        <taxon>Glomeromycetes</taxon>
        <taxon>Glomerales</taxon>
        <taxon>Glomeraceae</taxon>
        <taxon>Rhizophagus</taxon>
    </lineage>
</organism>
<gene>
    <name evidence="6" type="ORF">GLOINDRAFT_31270</name>
</gene>
<evidence type="ECO:0000256" key="1">
    <source>
        <dbReference type="ARBA" id="ARBA00004141"/>
    </source>
</evidence>
<keyword evidence="4" id="KW-0472">Membrane</keyword>
<evidence type="ECO:0000256" key="4">
    <source>
        <dbReference type="ARBA" id="ARBA00023136"/>
    </source>
</evidence>
<dbReference type="AlphaFoldDB" id="U9TKY2"/>
<name>U9TKY2_RHIID</name>
<keyword evidence="2" id="KW-0812">Transmembrane</keyword>
<reference evidence="6" key="1">
    <citation type="submission" date="2013-07" db="EMBL/GenBank/DDBJ databases">
        <title>The genome of an arbuscular mycorrhizal fungus provides insights into the evolution of the oldest plant symbiosis.</title>
        <authorList>
            <consortium name="DOE Joint Genome Institute"/>
            <person name="Tisserant E."/>
            <person name="Malbreil M."/>
            <person name="Kuo A."/>
            <person name="Kohler A."/>
            <person name="Symeonidi A."/>
            <person name="Balestrini R."/>
            <person name="Charron P."/>
            <person name="Duensing N."/>
            <person name="Frei-dit-Frey N."/>
            <person name="Gianinazzi-Pearson V."/>
            <person name="Gilbert B."/>
            <person name="Handa Y."/>
            <person name="Hijri M."/>
            <person name="Kaul R."/>
            <person name="Kawaguchi M."/>
            <person name="Krajinski F."/>
            <person name="Lammers P."/>
            <person name="Lapierre D."/>
            <person name="Masclaux F.G."/>
            <person name="Murat C."/>
            <person name="Morin E."/>
            <person name="Ndikumana S."/>
            <person name="Pagni M."/>
            <person name="Petitpierre D."/>
            <person name="Requena N."/>
            <person name="Rosikiewicz P."/>
            <person name="Riley R."/>
            <person name="Saito K."/>
            <person name="San Clemente H."/>
            <person name="Shapiro H."/>
            <person name="van Tuinen D."/>
            <person name="Becard G."/>
            <person name="Bonfante P."/>
            <person name="Paszkowski U."/>
            <person name="Shachar-Hill Y."/>
            <person name="Young J.P."/>
            <person name="Sanders I.R."/>
            <person name="Henrissat B."/>
            <person name="Rensing S.A."/>
            <person name="Grigoriev I.V."/>
            <person name="Corradi N."/>
            <person name="Roux C."/>
            <person name="Martin F."/>
        </authorList>
    </citation>
    <scope>NUCLEOTIDE SEQUENCE</scope>
    <source>
        <strain evidence="6">DAOM 197198</strain>
    </source>
</reference>
<dbReference type="InterPro" id="IPR005821">
    <property type="entry name" value="Ion_trans_dom"/>
</dbReference>
<evidence type="ECO:0000256" key="2">
    <source>
        <dbReference type="ARBA" id="ARBA00022692"/>
    </source>
</evidence>
<sequence>MYHSNSTEEELDRRKKFYKNLNALLLVHCLYLSKQIIFNLYKTTIIIGFVQLYFELRQFIWNPIEYMHSIWNLFDLAAFLFPTITSFLWVINHNNIPNWAISLSCLFLNIKFLLFFRAFESFGIYFAIIFGVIRRISSFLLILVIIIASFALSFHLLLIDEFSNDTEILAEIELFYLFPFQRRWKHWFPEVIHYKVRKDVMRKYVREAINNGKWKSDDEYREKGWIGPVRSSSVPKRSVFQPEWTGPVF</sequence>
<feature type="domain" description="Ion transport" evidence="5">
    <location>
        <begin position="45"/>
        <end position="181"/>
    </location>
</feature>